<gene>
    <name evidence="3" type="ORF">EV356DRAFT_532972</name>
</gene>
<accession>A0A6A6H9C8</accession>
<dbReference type="InterPro" id="IPR010640">
    <property type="entry name" value="Low_temperature_requirement_A"/>
</dbReference>
<feature type="transmembrane region" description="Helical" evidence="2">
    <location>
        <begin position="297"/>
        <end position="321"/>
    </location>
</feature>
<evidence type="ECO:0008006" key="5">
    <source>
        <dbReference type="Google" id="ProtNLM"/>
    </source>
</evidence>
<keyword evidence="4" id="KW-1185">Reference proteome</keyword>
<evidence type="ECO:0000313" key="3">
    <source>
        <dbReference type="EMBL" id="KAF2234411.1"/>
    </source>
</evidence>
<organism evidence="3 4">
    <name type="scientific">Viridothelium virens</name>
    <name type="common">Speckled blister lichen</name>
    <name type="synonym">Trypethelium virens</name>
    <dbReference type="NCBI Taxonomy" id="1048519"/>
    <lineage>
        <taxon>Eukaryota</taxon>
        <taxon>Fungi</taxon>
        <taxon>Dikarya</taxon>
        <taxon>Ascomycota</taxon>
        <taxon>Pezizomycotina</taxon>
        <taxon>Dothideomycetes</taxon>
        <taxon>Dothideomycetes incertae sedis</taxon>
        <taxon>Trypetheliales</taxon>
        <taxon>Trypetheliaceae</taxon>
        <taxon>Viridothelium</taxon>
    </lineage>
</organism>
<feature type="transmembrane region" description="Helical" evidence="2">
    <location>
        <begin position="333"/>
        <end position="351"/>
    </location>
</feature>
<feature type="region of interest" description="Disordered" evidence="1">
    <location>
        <begin position="1"/>
        <end position="55"/>
    </location>
</feature>
<name>A0A6A6H9C8_VIRVR</name>
<dbReference type="EMBL" id="ML991799">
    <property type="protein sequence ID" value="KAF2234411.1"/>
    <property type="molecule type" value="Genomic_DNA"/>
</dbReference>
<keyword evidence="2" id="KW-0472">Membrane</keyword>
<reference evidence="3" key="1">
    <citation type="journal article" date="2020" name="Stud. Mycol.">
        <title>101 Dothideomycetes genomes: a test case for predicting lifestyles and emergence of pathogens.</title>
        <authorList>
            <person name="Haridas S."/>
            <person name="Albert R."/>
            <person name="Binder M."/>
            <person name="Bloem J."/>
            <person name="Labutti K."/>
            <person name="Salamov A."/>
            <person name="Andreopoulos B."/>
            <person name="Baker S."/>
            <person name="Barry K."/>
            <person name="Bills G."/>
            <person name="Bluhm B."/>
            <person name="Cannon C."/>
            <person name="Castanera R."/>
            <person name="Culley D."/>
            <person name="Daum C."/>
            <person name="Ezra D."/>
            <person name="Gonzalez J."/>
            <person name="Henrissat B."/>
            <person name="Kuo A."/>
            <person name="Liang C."/>
            <person name="Lipzen A."/>
            <person name="Lutzoni F."/>
            <person name="Magnuson J."/>
            <person name="Mondo S."/>
            <person name="Nolan M."/>
            <person name="Ohm R."/>
            <person name="Pangilinan J."/>
            <person name="Park H.-J."/>
            <person name="Ramirez L."/>
            <person name="Alfaro M."/>
            <person name="Sun H."/>
            <person name="Tritt A."/>
            <person name="Yoshinaga Y."/>
            <person name="Zwiers L.-H."/>
            <person name="Turgeon B."/>
            <person name="Goodwin S."/>
            <person name="Spatafora J."/>
            <person name="Crous P."/>
            <person name="Grigoriev I."/>
        </authorList>
    </citation>
    <scope>NUCLEOTIDE SEQUENCE</scope>
    <source>
        <strain evidence="3">Tuck. ex Michener</strain>
    </source>
</reference>
<feature type="transmembrane region" description="Helical" evidence="2">
    <location>
        <begin position="234"/>
        <end position="257"/>
    </location>
</feature>
<feature type="transmembrane region" description="Helical" evidence="2">
    <location>
        <begin position="269"/>
        <end position="291"/>
    </location>
</feature>
<evidence type="ECO:0000256" key="2">
    <source>
        <dbReference type="SAM" id="Phobius"/>
    </source>
</evidence>
<feature type="transmembrane region" description="Helical" evidence="2">
    <location>
        <begin position="500"/>
        <end position="522"/>
    </location>
</feature>
<dbReference type="OrthoDB" id="3177213at2759"/>
<feature type="transmembrane region" description="Helical" evidence="2">
    <location>
        <begin position="559"/>
        <end position="579"/>
    </location>
</feature>
<proteinExistence type="predicted"/>
<feature type="transmembrane region" description="Helical" evidence="2">
    <location>
        <begin position="132"/>
        <end position="150"/>
    </location>
</feature>
<evidence type="ECO:0000313" key="4">
    <source>
        <dbReference type="Proteomes" id="UP000800092"/>
    </source>
</evidence>
<evidence type="ECO:0000256" key="1">
    <source>
        <dbReference type="SAM" id="MobiDB-lite"/>
    </source>
</evidence>
<sequence>MSHHPGDGRIQLFASPLAEREDQSSDYTVGKNAIVRERESSTSTPPSPPEHLPYLNHDESLHANPAFRRHAEATAAELFFDLFFVANLTTFTHIHEINTSATLKSYVGFFSILWFTWYQVSLHDLRFSVDSIFERICKGLHFGFMVGFAVAGTNFKPEDELDNYEYFQDLSLLLMASRFVLVFQYAAALYFTHHYHRVRVPLAMMILNYVVAAFAYLGLYFAFKSGSTGPHAYIGWYVIAGVETIFTTVVSSVWRLVSFKGTHMLQRMSLLTLIILGEGVIGLTGSITNIVRNYDNFSSSVIGDIVAAILVIYFIFLIYFHRMQDHHIGTFRQQLWSFLHFPFHVALVLALEGSQQFTLWRQGVQLFTDLTDQFSEALGPFDLSQPLSAEDYQNITESLNRIGNYTFYWSPVGLDITTYEDNFQNYLNIFNTTSQEIAEQTSNATDKLVNAATNILSVLSDAVFAEIGIAVEEEDNSEENLDELEDSVSNPQWVNLFQLVYMYTFITSGLVLMLIGALGLVSHTPKTVGGYIRAAVTFAVGLGVTLLSTMVLTDNIANYVFSAWMLPTLTFAYFIVVITDNIRRR</sequence>
<dbReference type="Pfam" id="PF06772">
    <property type="entry name" value="LtrA"/>
    <property type="match status" value="1"/>
</dbReference>
<protein>
    <recommendedName>
        <fullName evidence="5">Low temperature requirement A</fullName>
    </recommendedName>
</protein>
<dbReference type="PANTHER" id="PTHR42101">
    <property type="entry name" value="CHROMOSOME 16, WHOLE GENOME SHOTGUN SEQUENCE"/>
    <property type="match status" value="1"/>
</dbReference>
<dbReference type="Proteomes" id="UP000800092">
    <property type="component" value="Unassembled WGS sequence"/>
</dbReference>
<feature type="transmembrane region" description="Helical" evidence="2">
    <location>
        <begin position="170"/>
        <end position="190"/>
    </location>
</feature>
<dbReference type="AlphaFoldDB" id="A0A6A6H9C8"/>
<keyword evidence="2" id="KW-0812">Transmembrane</keyword>
<feature type="transmembrane region" description="Helical" evidence="2">
    <location>
        <begin position="202"/>
        <end position="222"/>
    </location>
</feature>
<feature type="transmembrane region" description="Helical" evidence="2">
    <location>
        <begin position="534"/>
        <end position="553"/>
    </location>
</feature>
<keyword evidence="2" id="KW-1133">Transmembrane helix</keyword>
<dbReference type="PANTHER" id="PTHR42101:SF1">
    <property type="entry name" value="LOW TEMPERATURE REQUIREMENT A"/>
    <property type="match status" value="1"/>
</dbReference>